<feature type="signal peptide" evidence="1">
    <location>
        <begin position="1"/>
        <end position="23"/>
    </location>
</feature>
<dbReference type="RefSeq" id="WP_413267413.1">
    <property type="nucleotide sequence ID" value="NZ_JBHFNR010000265.1"/>
</dbReference>
<evidence type="ECO:0000313" key="3">
    <source>
        <dbReference type="Proteomes" id="UP001576784"/>
    </source>
</evidence>
<proteinExistence type="predicted"/>
<reference evidence="2 3" key="1">
    <citation type="submission" date="2024-09" db="EMBL/GenBank/DDBJ databases">
        <title>Floridaenema gen nov. (Aerosakkonemataceae, Aerosakkonematales ord. nov., Cyanobacteria) from benthic tropical and subtropical fresh waters, with the description of four new species.</title>
        <authorList>
            <person name="Moretto J.A."/>
            <person name="Berthold D.E."/>
            <person name="Lefler F.W."/>
            <person name="Huang I.-S."/>
            <person name="Laughinghouse H. IV."/>
        </authorList>
    </citation>
    <scope>NUCLEOTIDE SEQUENCE [LARGE SCALE GENOMIC DNA]</scope>
    <source>
        <strain evidence="2 3">BLCC-F50</strain>
    </source>
</reference>
<feature type="chain" id="PRO_5045060927" evidence="1">
    <location>
        <begin position="24"/>
        <end position="269"/>
    </location>
</feature>
<dbReference type="Proteomes" id="UP001576784">
    <property type="component" value="Unassembled WGS sequence"/>
</dbReference>
<keyword evidence="3" id="KW-1185">Reference proteome</keyword>
<sequence>MKTLLISAISATCIFGFSPQVLASTVRQIPREIATGNSGQPLSLGLAPGYGLNISFIPTGETVEKVWLDDPSWVTVDVDGCLPGLSNSNCDRPGANVLHLRRIKPLNFPGLSRSPGGSSLLTVVARGSSGRRVYLFRIAKASGTQYHTVEIVDKNQILPPQTAPVTITNTRGSLNTVVTNSTQTIDSQAYSQIERGMQVVVERRLLRRGSPLWYRISYFLSRLKEGYPLEQARVDSKISVDLVNRLHQLGKESKSEIIPTPLTTSREVK</sequence>
<keyword evidence="1" id="KW-0732">Signal</keyword>
<dbReference type="EMBL" id="JBHFNR010000265">
    <property type="protein sequence ID" value="MFB2897802.1"/>
    <property type="molecule type" value="Genomic_DNA"/>
</dbReference>
<protein>
    <submittedName>
        <fullName evidence="2">Uncharacterized protein</fullName>
    </submittedName>
</protein>
<name>A0ABV4Y1J9_9CYAN</name>
<comment type="caution">
    <text evidence="2">The sequence shown here is derived from an EMBL/GenBank/DDBJ whole genome shotgun (WGS) entry which is preliminary data.</text>
</comment>
<evidence type="ECO:0000313" key="2">
    <source>
        <dbReference type="EMBL" id="MFB2897802.1"/>
    </source>
</evidence>
<gene>
    <name evidence="2" type="ORF">ACE1CI_33210</name>
</gene>
<organism evidence="2 3">
    <name type="scientific">Floridaenema flaviceps BLCC-F50</name>
    <dbReference type="NCBI Taxonomy" id="3153642"/>
    <lineage>
        <taxon>Bacteria</taxon>
        <taxon>Bacillati</taxon>
        <taxon>Cyanobacteriota</taxon>
        <taxon>Cyanophyceae</taxon>
        <taxon>Oscillatoriophycideae</taxon>
        <taxon>Aerosakkonematales</taxon>
        <taxon>Aerosakkonemataceae</taxon>
        <taxon>Floridanema</taxon>
        <taxon>Floridanema flaviceps</taxon>
    </lineage>
</organism>
<accession>A0ABV4Y1J9</accession>
<evidence type="ECO:0000256" key="1">
    <source>
        <dbReference type="SAM" id="SignalP"/>
    </source>
</evidence>